<dbReference type="GO" id="GO:0031640">
    <property type="term" value="P:killing of cells of another organism"/>
    <property type="evidence" value="ECO:0007669"/>
    <property type="project" value="UniProtKB-KW"/>
</dbReference>
<evidence type="ECO:0000256" key="2">
    <source>
        <dbReference type="ARBA" id="ARBA00004613"/>
    </source>
</evidence>
<reference evidence="13" key="1">
    <citation type="submission" date="2019-10" db="EMBL/GenBank/DDBJ databases">
        <title>Bird 10,000 Genomes (B10K) Project - Family phase.</title>
        <authorList>
            <person name="Zhang G."/>
        </authorList>
    </citation>
    <scope>NUCLEOTIDE SEQUENCE</scope>
    <source>
        <strain evidence="13">B10K-DU-012-65</strain>
        <tissue evidence="13">Muscle</tissue>
    </source>
</reference>
<comment type="caution">
    <text evidence="13">The sequence shown here is derived from an EMBL/GenBank/DDBJ whole genome shotgun (WGS) entry which is preliminary data.</text>
</comment>
<evidence type="ECO:0000256" key="12">
    <source>
        <dbReference type="ARBA" id="ARBA00031262"/>
    </source>
</evidence>
<comment type="subcellular location">
    <subcellularLocation>
        <location evidence="2">Secreted</location>
    </subcellularLocation>
</comment>
<evidence type="ECO:0000256" key="3">
    <source>
        <dbReference type="ARBA" id="ARBA00008902"/>
    </source>
</evidence>
<comment type="similarity">
    <text evidence="3">Belongs to the glycosyl hydrolase 23 family.</text>
</comment>
<evidence type="ECO:0000256" key="1">
    <source>
        <dbReference type="ARBA" id="ARBA00000632"/>
    </source>
</evidence>
<evidence type="ECO:0000313" key="13">
    <source>
        <dbReference type="EMBL" id="NWH22291.1"/>
    </source>
</evidence>
<organism evidence="13 14">
    <name type="scientific">Grus americana</name>
    <name type="common">Whooping crane</name>
    <dbReference type="NCBI Taxonomy" id="9117"/>
    <lineage>
        <taxon>Eukaryota</taxon>
        <taxon>Metazoa</taxon>
        <taxon>Chordata</taxon>
        <taxon>Craniata</taxon>
        <taxon>Vertebrata</taxon>
        <taxon>Euteleostomi</taxon>
        <taxon>Archelosauria</taxon>
        <taxon>Archosauria</taxon>
        <taxon>Dinosauria</taxon>
        <taxon>Saurischia</taxon>
        <taxon>Theropoda</taxon>
        <taxon>Coelurosauria</taxon>
        <taxon>Aves</taxon>
        <taxon>Neognathae</taxon>
        <taxon>Neoaves</taxon>
        <taxon>Gruiformes</taxon>
        <taxon>Gruidae</taxon>
        <taxon>Grus</taxon>
    </lineage>
</organism>
<keyword evidence="9" id="KW-0378">Hydrolase</keyword>
<gene>
    <name evidence="13" type="primary">Lyg2</name>
    <name evidence="13" type="ORF">GRUAME_R09045</name>
</gene>
<evidence type="ECO:0000256" key="7">
    <source>
        <dbReference type="ARBA" id="ARBA00022529"/>
    </source>
</evidence>
<accession>A0A850TUZ1</accession>
<dbReference type="SUPFAM" id="SSF53955">
    <property type="entry name" value="Lysozyme-like"/>
    <property type="match status" value="1"/>
</dbReference>
<evidence type="ECO:0000256" key="10">
    <source>
        <dbReference type="ARBA" id="ARBA00023157"/>
    </source>
</evidence>
<proteinExistence type="inferred from homology"/>
<dbReference type="Gene3D" id="1.10.530.10">
    <property type="match status" value="1"/>
</dbReference>
<dbReference type="EC" id="3.2.1.17" evidence="4"/>
<dbReference type="InterPro" id="IPR002152">
    <property type="entry name" value="Glyco_hydro_23"/>
</dbReference>
<keyword evidence="6" id="KW-0964">Secreted</keyword>
<dbReference type="EMBL" id="WEIX01008528">
    <property type="protein sequence ID" value="NWH22291.1"/>
    <property type="molecule type" value="Genomic_DNA"/>
</dbReference>
<keyword evidence="10" id="KW-1015">Disulfide bond</keyword>
<dbReference type="GO" id="GO:0005576">
    <property type="term" value="C:extracellular region"/>
    <property type="evidence" value="ECO:0007669"/>
    <property type="project" value="UniProtKB-SubCell"/>
</dbReference>
<evidence type="ECO:0000256" key="5">
    <source>
        <dbReference type="ARBA" id="ARBA00016485"/>
    </source>
</evidence>
<evidence type="ECO:0000256" key="4">
    <source>
        <dbReference type="ARBA" id="ARBA00012732"/>
    </source>
</evidence>
<dbReference type="InterPro" id="IPR023346">
    <property type="entry name" value="Lysozyme-like_dom_sf"/>
</dbReference>
<dbReference type="PRINTS" id="PR00749">
    <property type="entry name" value="LYSOZYMEG"/>
</dbReference>
<evidence type="ECO:0000256" key="6">
    <source>
        <dbReference type="ARBA" id="ARBA00022525"/>
    </source>
</evidence>
<keyword evidence="7" id="KW-0929">Antimicrobial</keyword>
<dbReference type="AlphaFoldDB" id="A0A850TUZ1"/>
<dbReference type="GO" id="GO:0009253">
    <property type="term" value="P:peptidoglycan catabolic process"/>
    <property type="evidence" value="ECO:0007669"/>
    <property type="project" value="InterPro"/>
</dbReference>
<comment type="catalytic activity">
    <reaction evidence="1">
        <text>Hydrolysis of (1-&gt;4)-beta-linkages between N-acetylmuramic acid and N-acetyl-D-glucosamine residues in a peptidoglycan and between N-acetyl-D-glucosamine residues in chitodextrins.</text>
        <dbReference type="EC" id="3.2.1.17"/>
    </reaction>
</comment>
<evidence type="ECO:0000256" key="8">
    <source>
        <dbReference type="ARBA" id="ARBA00022638"/>
    </source>
</evidence>
<keyword evidence="11" id="KW-0326">Glycosidase</keyword>
<dbReference type="PANTHER" id="PTHR31698">
    <property type="entry name" value="LYSOZYME G FAMILY MEMBER"/>
    <property type="match status" value="1"/>
</dbReference>
<evidence type="ECO:0000256" key="11">
    <source>
        <dbReference type="ARBA" id="ARBA00023295"/>
    </source>
</evidence>
<dbReference type="PANTHER" id="PTHR31698:SF8">
    <property type="entry name" value="LYSOZYME G-RELATED"/>
    <property type="match status" value="1"/>
</dbReference>
<sequence length="130" mass="15163">KVRFLDGRVSKSAFSYNAGLAMVRRTAEADIVRLRKYEIPIKRVARNLCLDPALIAAIISQESRVGLLLDNGWDQERQKYGLMQLGRQQYHPFGLWDSEEHINQCSTILVRSINEVRARHPTWNWDEQLR</sequence>
<dbReference type="GO" id="GO:0050830">
    <property type="term" value="P:defense response to Gram-positive bacterium"/>
    <property type="evidence" value="ECO:0007669"/>
    <property type="project" value="TreeGrafter"/>
</dbReference>
<feature type="non-terminal residue" evidence="13">
    <location>
        <position position="130"/>
    </location>
</feature>
<feature type="non-terminal residue" evidence="13">
    <location>
        <position position="1"/>
    </location>
</feature>
<protein>
    <recommendedName>
        <fullName evidence="5">Lysozyme g</fullName>
        <ecNumber evidence="4">3.2.1.17</ecNumber>
    </recommendedName>
    <alternativeName>
        <fullName evidence="12">1,4-beta-N-acetylmuramidase</fullName>
    </alternativeName>
</protein>
<evidence type="ECO:0000256" key="9">
    <source>
        <dbReference type="ARBA" id="ARBA00022801"/>
    </source>
</evidence>
<evidence type="ECO:0000313" key="14">
    <source>
        <dbReference type="Proteomes" id="UP000640762"/>
    </source>
</evidence>
<dbReference type="Proteomes" id="UP000640762">
    <property type="component" value="Unassembled WGS sequence"/>
</dbReference>
<dbReference type="GO" id="GO:0003796">
    <property type="term" value="F:lysozyme activity"/>
    <property type="evidence" value="ECO:0007669"/>
    <property type="project" value="UniProtKB-EC"/>
</dbReference>
<keyword evidence="14" id="KW-1185">Reference proteome</keyword>
<name>A0A850TUZ1_GRUAM</name>
<keyword evidence="8" id="KW-0081">Bacteriolytic enzyme</keyword>